<keyword evidence="1" id="KW-1133">Transmembrane helix</keyword>
<feature type="transmembrane region" description="Helical" evidence="1">
    <location>
        <begin position="64"/>
        <end position="87"/>
    </location>
</feature>
<dbReference type="InterPro" id="IPR019422">
    <property type="entry name" value="7TM_GPCR_serpentine_rcpt_Srh"/>
</dbReference>
<evidence type="ECO:0000256" key="1">
    <source>
        <dbReference type="SAM" id="Phobius"/>
    </source>
</evidence>
<accession>A0A2G5TBW5</accession>
<organism evidence="2 3">
    <name type="scientific">Caenorhabditis nigoni</name>
    <dbReference type="NCBI Taxonomy" id="1611254"/>
    <lineage>
        <taxon>Eukaryota</taxon>
        <taxon>Metazoa</taxon>
        <taxon>Ecdysozoa</taxon>
        <taxon>Nematoda</taxon>
        <taxon>Chromadorea</taxon>
        <taxon>Rhabditida</taxon>
        <taxon>Rhabditina</taxon>
        <taxon>Rhabditomorpha</taxon>
        <taxon>Rhabditoidea</taxon>
        <taxon>Rhabditidae</taxon>
        <taxon>Peloderinae</taxon>
        <taxon>Caenorhabditis</taxon>
    </lineage>
</organism>
<feature type="transmembrane region" description="Helical" evidence="1">
    <location>
        <begin position="279"/>
        <end position="298"/>
    </location>
</feature>
<protein>
    <recommendedName>
        <fullName evidence="4">G-protein coupled receptors family 1 profile domain-containing protein</fullName>
    </recommendedName>
</protein>
<keyword evidence="3" id="KW-1185">Reference proteome</keyword>
<feature type="transmembrane region" description="Helical" evidence="1">
    <location>
        <begin position="195"/>
        <end position="220"/>
    </location>
</feature>
<feature type="transmembrane region" description="Helical" evidence="1">
    <location>
        <begin position="99"/>
        <end position="119"/>
    </location>
</feature>
<feature type="transmembrane region" description="Helical" evidence="1">
    <location>
        <begin position="140"/>
        <end position="157"/>
    </location>
</feature>
<reference evidence="3" key="1">
    <citation type="submission" date="2017-10" db="EMBL/GenBank/DDBJ databases">
        <title>Rapid genome shrinkage in a self-fertile nematode reveals novel sperm competition proteins.</title>
        <authorList>
            <person name="Yin D."/>
            <person name="Schwarz E.M."/>
            <person name="Thomas C.G."/>
            <person name="Felde R.L."/>
            <person name="Korf I.F."/>
            <person name="Cutter A.D."/>
            <person name="Schartner C.M."/>
            <person name="Ralston E.J."/>
            <person name="Meyer B.J."/>
            <person name="Haag E.S."/>
        </authorList>
    </citation>
    <scope>NUCLEOTIDE SEQUENCE [LARGE SCALE GENOMIC DNA]</scope>
    <source>
        <strain evidence="3">JU1422</strain>
    </source>
</reference>
<feature type="transmembrane region" description="Helical" evidence="1">
    <location>
        <begin position="21"/>
        <end position="44"/>
    </location>
</feature>
<dbReference type="OrthoDB" id="5843354at2759"/>
<dbReference type="AlphaFoldDB" id="A0A2G5TBW5"/>
<evidence type="ECO:0000313" key="2">
    <source>
        <dbReference type="EMBL" id="PIC24673.1"/>
    </source>
</evidence>
<sequence>MQSCIIGSGTPDSRYIASPEFLATVSYLATFMEFPILTYGAYCITFKTPNKMGSVKWLMFNLHFWSSLSDLVISCIGIPFILLPAPAGYGLGFVDAPRLMTYCMATLLAAIAASVLALYENRFFILFDQKSRWMAIRKPFLLFIFTIVPLVFLPPVFNTPDQETSLQIVLRQIPCQSPDTYKNRKIHVLLLDMSIPLVCIAIATTILAIPTITFCALIFYNLTMLKKRINSEKAMEAHKKFAKALTIQSAFLSSVVLAPVLVIRWIMVTHHHDQALNNFVFITLSLHGVGSTIMMIYISTQAIL</sequence>
<feature type="transmembrane region" description="Helical" evidence="1">
    <location>
        <begin position="241"/>
        <end position="267"/>
    </location>
</feature>
<dbReference type="Pfam" id="PF10318">
    <property type="entry name" value="7TM_GPCR_Srh"/>
    <property type="match status" value="1"/>
</dbReference>
<keyword evidence="1" id="KW-0812">Transmembrane</keyword>
<gene>
    <name evidence="2" type="primary">Cnig_chr_V.g17908</name>
    <name evidence="2" type="ORF">B9Z55_017908</name>
</gene>
<evidence type="ECO:0008006" key="4">
    <source>
        <dbReference type="Google" id="ProtNLM"/>
    </source>
</evidence>
<dbReference type="Proteomes" id="UP000230233">
    <property type="component" value="Chromosome V"/>
</dbReference>
<evidence type="ECO:0000313" key="3">
    <source>
        <dbReference type="Proteomes" id="UP000230233"/>
    </source>
</evidence>
<name>A0A2G5TBW5_9PELO</name>
<dbReference type="EMBL" id="PDUG01000005">
    <property type="protein sequence ID" value="PIC24673.1"/>
    <property type="molecule type" value="Genomic_DNA"/>
</dbReference>
<keyword evidence="1" id="KW-0472">Membrane</keyword>
<comment type="caution">
    <text evidence="2">The sequence shown here is derived from an EMBL/GenBank/DDBJ whole genome shotgun (WGS) entry which is preliminary data.</text>
</comment>
<dbReference type="PANTHER" id="PTHR22941">
    <property type="entry name" value="SERPENTINE RECEPTOR"/>
    <property type="match status" value="1"/>
</dbReference>
<dbReference type="STRING" id="1611254.A0A2G5TBW5"/>
<dbReference type="PANTHER" id="PTHR22941:SF20">
    <property type="entry name" value="SERPENTINE RECEPTOR, CLASS H"/>
    <property type="match status" value="1"/>
</dbReference>
<dbReference type="InterPro" id="IPR053220">
    <property type="entry name" value="Nematode_rcpt-like_serp_H"/>
</dbReference>
<proteinExistence type="predicted"/>